<dbReference type="Gene3D" id="3.40.50.300">
    <property type="entry name" value="P-loop containing nucleotide triphosphate hydrolases"/>
    <property type="match status" value="1"/>
</dbReference>
<dbReference type="Pfam" id="PF00437">
    <property type="entry name" value="T2SSE"/>
    <property type="match status" value="1"/>
</dbReference>
<comment type="similarity">
    <text evidence="1">Belongs to the GSP E family.</text>
</comment>
<sequence>MKLGQRLKALDDHASAPETPPTVAAVARPAVPPPPALPRTVVTEVVDPLAQIKQRAQVQLFARLGARLYDSSLSEDELRASVRTELAEVVDGERIPLTPAERHRLAADISDDILGYGPLQKFLDDDAVTEIMVNGDDAIYVERGGKLERTASRFVSDEHLRRVIERIVSQVGRRIDESSPMVDARLLDGSRVNAVVPPLAVDGPSLTIRKFSRDPFGVDDLISFGTMTPSVAQLLDACVRGRLNVLVSGGTGTGKTTLLNVLSSFIPEDERIVTIEDAVELQLHQDHVVRLESRPPNLEGRGEIAIRDLVRNSLRMRPDRIIVGETRGGEALDMLQAMNTGHDGSLSTVHANTPRDAIARLETMVLMAGMDLPVRAIREQVAAAVDLIVQVTRLRDGSRRITHVTEVHGMEGQVVTLQDVFTFDYAAGIDADGRFRGHQRPTGIRPRFTERLEQYGIVVPPSVFGAPLDALAGQHARPSA</sequence>
<dbReference type="Proteomes" id="UP000650511">
    <property type="component" value="Unassembled WGS sequence"/>
</dbReference>
<keyword evidence="5" id="KW-1185">Reference proteome</keyword>
<dbReference type="SUPFAM" id="SSF52540">
    <property type="entry name" value="P-loop containing nucleoside triphosphate hydrolases"/>
    <property type="match status" value="1"/>
</dbReference>
<evidence type="ECO:0000256" key="1">
    <source>
        <dbReference type="ARBA" id="ARBA00006611"/>
    </source>
</evidence>
<dbReference type="InterPro" id="IPR001482">
    <property type="entry name" value="T2SS/T4SS_dom"/>
</dbReference>
<dbReference type="InterPro" id="IPR027417">
    <property type="entry name" value="P-loop_NTPase"/>
</dbReference>
<comment type="caution">
    <text evidence="4">The sequence shown here is derived from an EMBL/GenBank/DDBJ whole genome shotgun (WGS) entry which is preliminary data.</text>
</comment>
<evidence type="ECO:0000259" key="3">
    <source>
        <dbReference type="Pfam" id="PF00437"/>
    </source>
</evidence>
<reference evidence="4" key="2">
    <citation type="submission" date="2020-09" db="EMBL/GenBank/DDBJ databases">
        <authorList>
            <person name="Sun Q."/>
            <person name="Zhou Y."/>
        </authorList>
    </citation>
    <scope>NUCLEOTIDE SEQUENCE</scope>
    <source>
        <strain evidence="4">CGMCC 1.14988</strain>
    </source>
</reference>
<feature type="region of interest" description="Disordered" evidence="2">
    <location>
        <begin position="1"/>
        <end position="21"/>
    </location>
</feature>
<proteinExistence type="inferred from homology"/>
<dbReference type="PANTHER" id="PTHR30486">
    <property type="entry name" value="TWITCHING MOTILITY PROTEIN PILT"/>
    <property type="match status" value="1"/>
</dbReference>
<dbReference type="PANTHER" id="PTHR30486:SF15">
    <property type="entry name" value="TYPE II_IV SECRETION SYSTEM ATPASE"/>
    <property type="match status" value="1"/>
</dbReference>
<dbReference type="RefSeq" id="WP_130649799.1">
    <property type="nucleotide sequence ID" value="NZ_BMHA01000003.1"/>
</dbReference>
<evidence type="ECO:0000313" key="5">
    <source>
        <dbReference type="Proteomes" id="UP000650511"/>
    </source>
</evidence>
<dbReference type="GO" id="GO:0016887">
    <property type="term" value="F:ATP hydrolysis activity"/>
    <property type="evidence" value="ECO:0007669"/>
    <property type="project" value="InterPro"/>
</dbReference>
<dbReference type="EMBL" id="BMHA01000003">
    <property type="protein sequence ID" value="GGI04827.1"/>
    <property type="molecule type" value="Genomic_DNA"/>
</dbReference>
<dbReference type="FunFam" id="3.40.50.300:FF:000521">
    <property type="entry name" value="Type II secretion system protein E"/>
    <property type="match status" value="1"/>
</dbReference>
<reference evidence="4" key="1">
    <citation type="journal article" date="2014" name="Int. J. Syst. Evol. Microbiol.">
        <title>Complete genome sequence of Corynebacterium casei LMG S-19264T (=DSM 44701T), isolated from a smear-ripened cheese.</title>
        <authorList>
            <consortium name="US DOE Joint Genome Institute (JGI-PGF)"/>
            <person name="Walter F."/>
            <person name="Albersmeier A."/>
            <person name="Kalinowski J."/>
            <person name="Ruckert C."/>
        </authorList>
    </citation>
    <scope>NUCLEOTIDE SEQUENCE</scope>
    <source>
        <strain evidence="4">CGMCC 1.14988</strain>
    </source>
</reference>
<dbReference type="InterPro" id="IPR050921">
    <property type="entry name" value="T4SS_GSP_E_ATPase"/>
</dbReference>
<dbReference type="Gene3D" id="3.30.450.380">
    <property type="match status" value="1"/>
</dbReference>
<evidence type="ECO:0000256" key="2">
    <source>
        <dbReference type="SAM" id="MobiDB-lite"/>
    </source>
</evidence>
<dbReference type="AlphaFoldDB" id="A0A8J3A6M9"/>
<dbReference type="CDD" id="cd01130">
    <property type="entry name" value="VirB11-like_ATPase"/>
    <property type="match status" value="1"/>
</dbReference>
<evidence type="ECO:0000313" key="4">
    <source>
        <dbReference type="EMBL" id="GGI04827.1"/>
    </source>
</evidence>
<gene>
    <name evidence="4" type="ORF">GCM10011354_11040</name>
</gene>
<name>A0A8J3A6M9_9ACTN</name>
<protein>
    <submittedName>
        <fullName evidence="4">Type II secretion system protein E</fullName>
    </submittedName>
</protein>
<organism evidence="4 5">
    <name type="scientific">Egicoccus halophilus</name>
    <dbReference type="NCBI Taxonomy" id="1670830"/>
    <lineage>
        <taxon>Bacteria</taxon>
        <taxon>Bacillati</taxon>
        <taxon>Actinomycetota</taxon>
        <taxon>Nitriliruptoria</taxon>
        <taxon>Egicoccales</taxon>
        <taxon>Egicoccaceae</taxon>
        <taxon>Egicoccus</taxon>
    </lineage>
</organism>
<feature type="domain" description="Bacterial type II secretion system protein E" evidence="3">
    <location>
        <begin position="116"/>
        <end position="396"/>
    </location>
</feature>
<accession>A0A8J3A6M9</accession>
<dbReference type="OrthoDB" id="9810761at2"/>